<evidence type="ECO:0000256" key="4">
    <source>
        <dbReference type="PROSITE-ProRule" id="PRU00339"/>
    </source>
</evidence>
<comment type="caution">
    <text evidence="5">The sequence shown here is derived from an EMBL/GenBank/DDBJ whole genome shotgun (WGS) entry which is preliminary data.</text>
</comment>
<dbReference type="RefSeq" id="WP_017745146.1">
    <property type="nucleotide sequence ID" value="NZ_KQ976354.1"/>
</dbReference>
<dbReference type="PANTHER" id="PTHR44019:SF8">
    <property type="entry name" value="POC1 CENTRIOLAR PROTEIN HOMOLOG"/>
    <property type="match status" value="1"/>
</dbReference>
<sequence length="629" mass="70469">MNIDWTTLLKSQQTNFINRLHDGIENLLTYEKAGIYGEMKTIAGKELDEIRTFCWQMVAKFRALNNFPQTIFVNHMKGKIGEKIVEKCLGDLVSRVRYDVIVETGDGKIDLTSDTNHNIGIQVKTRYASVNEVEWWISNEELEINQAIVCVLINKESKPDERFDEFKLEYTPIMAGFLPTNIIINMIGNNTLETESKNGESFVKIPINKLFHGSGLQNYLVSLTNDARTFVNLGDNYAKNNNFEQAIENYTKAINLDTDCAEAYRKRGIAYWRLKEKQKSIDNLVEATQKYLAQDNVTSAQEVLELLKNIQIGDNYSSASSNFIWKCIQTFDNSAPILTLAGSKDSQIFVGGSTDGIIKVWNQQTGELIHTISAHTNKINSVVISSDNEMIVSGSADRTMKVWNLKTGELIRKLPHPPNIVYGVSVSPDCKIIANGSSNDKVYLWNLQSDEELNRFSEHKGHVYSVAFSSDGKTLASCSSDRTIIIRRINSDEYFQTTAGEYWIRNIVISPDGLFLASSSDDGKIEIWDIDNNQLKSRCPLKETVGISQTNGTNRNSASPAIAISPDGKFLAGCGQEKNIHLWNLSTGELVHTLSEHLGKVTSITFIGSDSRTIATASDDNKIKIWHLT</sequence>
<dbReference type="OrthoDB" id="494465at2"/>
<feature type="repeat" description="WD" evidence="3">
    <location>
        <begin position="561"/>
        <end position="593"/>
    </location>
</feature>
<proteinExistence type="predicted"/>
<dbReference type="InterPro" id="IPR001680">
    <property type="entry name" value="WD40_rpt"/>
</dbReference>
<dbReference type="Proteomes" id="UP000076925">
    <property type="component" value="Unassembled WGS sequence"/>
</dbReference>
<feature type="repeat" description="WD" evidence="3">
    <location>
        <begin position="456"/>
        <end position="497"/>
    </location>
</feature>
<dbReference type="PROSITE" id="PS50005">
    <property type="entry name" value="TPR"/>
    <property type="match status" value="1"/>
</dbReference>
<dbReference type="STRING" id="128403.WA1_12875"/>
<dbReference type="PROSITE" id="PS00678">
    <property type="entry name" value="WD_REPEATS_1"/>
    <property type="match status" value="2"/>
</dbReference>
<evidence type="ECO:0000313" key="5">
    <source>
        <dbReference type="EMBL" id="KYC42992.1"/>
    </source>
</evidence>
<protein>
    <recommendedName>
        <fullName evidence="7">Effector-associated domain-containing protein</fullName>
    </recommendedName>
</protein>
<dbReference type="Gene3D" id="2.130.10.10">
    <property type="entry name" value="YVTN repeat-like/Quinoprotein amine dehydrogenase"/>
    <property type="match status" value="3"/>
</dbReference>
<feature type="repeat" description="WD" evidence="3">
    <location>
        <begin position="414"/>
        <end position="455"/>
    </location>
</feature>
<dbReference type="PROSITE" id="PS50293">
    <property type="entry name" value="TPR_REGION"/>
    <property type="match status" value="1"/>
</dbReference>
<feature type="repeat" description="WD" evidence="3">
    <location>
        <begin position="372"/>
        <end position="413"/>
    </location>
</feature>
<keyword evidence="2" id="KW-0677">Repeat</keyword>
<dbReference type="SMART" id="SM00028">
    <property type="entry name" value="TPR"/>
    <property type="match status" value="2"/>
</dbReference>
<gene>
    <name evidence="5" type="ORF">WA1_12875</name>
</gene>
<dbReference type="InterPro" id="IPR019734">
    <property type="entry name" value="TPR_rpt"/>
</dbReference>
<dbReference type="SMART" id="SM00320">
    <property type="entry name" value="WD40"/>
    <property type="match status" value="7"/>
</dbReference>
<dbReference type="Gene3D" id="1.25.40.10">
    <property type="entry name" value="Tetratricopeptide repeat domain"/>
    <property type="match status" value="1"/>
</dbReference>
<dbReference type="InterPro" id="IPR020472">
    <property type="entry name" value="WD40_PAC1"/>
</dbReference>
<keyword evidence="6" id="KW-1185">Reference proteome</keyword>
<keyword evidence="4" id="KW-0802">TPR repeat</keyword>
<dbReference type="InterPro" id="IPR015943">
    <property type="entry name" value="WD40/YVTN_repeat-like_dom_sf"/>
</dbReference>
<organism evidence="5 6">
    <name type="scientific">Scytonema hofmannii PCC 7110</name>
    <dbReference type="NCBI Taxonomy" id="128403"/>
    <lineage>
        <taxon>Bacteria</taxon>
        <taxon>Bacillati</taxon>
        <taxon>Cyanobacteriota</taxon>
        <taxon>Cyanophyceae</taxon>
        <taxon>Nostocales</taxon>
        <taxon>Scytonemataceae</taxon>
        <taxon>Scytonema</taxon>
    </lineage>
</organism>
<name>A0A139XEG6_9CYAN</name>
<dbReference type="Pfam" id="PF00400">
    <property type="entry name" value="WD40"/>
    <property type="match status" value="7"/>
</dbReference>
<evidence type="ECO:0000313" key="6">
    <source>
        <dbReference type="Proteomes" id="UP000076925"/>
    </source>
</evidence>
<evidence type="ECO:0000256" key="2">
    <source>
        <dbReference type="ARBA" id="ARBA00022737"/>
    </source>
</evidence>
<dbReference type="CDD" id="cd00200">
    <property type="entry name" value="WD40"/>
    <property type="match status" value="1"/>
</dbReference>
<dbReference type="InterPro" id="IPR036322">
    <property type="entry name" value="WD40_repeat_dom_sf"/>
</dbReference>
<feature type="repeat" description="WD" evidence="3">
    <location>
        <begin position="330"/>
        <end position="371"/>
    </location>
</feature>
<dbReference type="EMBL" id="ANNX02000016">
    <property type="protein sequence ID" value="KYC42992.1"/>
    <property type="molecule type" value="Genomic_DNA"/>
</dbReference>
<dbReference type="SUPFAM" id="SSF50978">
    <property type="entry name" value="WD40 repeat-like"/>
    <property type="match status" value="1"/>
</dbReference>
<evidence type="ECO:0000256" key="3">
    <source>
        <dbReference type="PROSITE-ProRule" id="PRU00221"/>
    </source>
</evidence>
<keyword evidence="1 3" id="KW-0853">WD repeat</keyword>
<dbReference type="InterPro" id="IPR011990">
    <property type="entry name" value="TPR-like_helical_dom_sf"/>
</dbReference>
<dbReference type="PROSITE" id="PS50294">
    <property type="entry name" value="WD_REPEATS_REGION"/>
    <property type="match status" value="3"/>
</dbReference>
<dbReference type="AlphaFoldDB" id="A0A139XEG6"/>
<dbReference type="PANTHER" id="PTHR44019">
    <property type="entry name" value="WD REPEAT-CONTAINING PROTEIN 55"/>
    <property type="match status" value="1"/>
</dbReference>
<reference evidence="5 6" key="1">
    <citation type="journal article" date="2013" name="Genome Biol. Evol.">
        <title>Genomes of Stigonematalean cyanobacteria (subsection V) and the evolution of oxygenic photosynthesis from prokaryotes to plastids.</title>
        <authorList>
            <person name="Dagan T."/>
            <person name="Roettger M."/>
            <person name="Stucken K."/>
            <person name="Landan G."/>
            <person name="Koch R."/>
            <person name="Major P."/>
            <person name="Gould S.B."/>
            <person name="Goremykin V.V."/>
            <person name="Rippka R."/>
            <person name="Tandeau de Marsac N."/>
            <person name="Gugger M."/>
            <person name="Lockhart P.J."/>
            <person name="Allen J.F."/>
            <person name="Brune I."/>
            <person name="Maus I."/>
            <person name="Puhler A."/>
            <person name="Martin W.F."/>
        </authorList>
    </citation>
    <scope>NUCLEOTIDE SEQUENCE [LARGE SCALE GENOMIC DNA]</scope>
    <source>
        <strain evidence="5 6">PCC 7110</strain>
    </source>
</reference>
<accession>A0A139XEG6</accession>
<evidence type="ECO:0000256" key="1">
    <source>
        <dbReference type="ARBA" id="ARBA00022574"/>
    </source>
</evidence>
<dbReference type="InterPro" id="IPR050505">
    <property type="entry name" value="WDR55/POC1"/>
</dbReference>
<dbReference type="Pfam" id="PF13414">
    <property type="entry name" value="TPR_11"/>
    <property type="match status" value="1"/>
</dbReference>
<feature type="repeat" description="WD" evidence="3">
    <location>
        <begin position="594"/>
        <end position="629"/>
    </location>
</feature>
<dbReference type="PROSITE" id="PS50082">
    <property type="entry name" value="WD_REPEATS_2"/>
    <property type="match status" value="7"/>
</dbReference>
<evidence type="ECO:0008006" key="7">
    <source>
        <dbReference type="Google" id="ProtNLM"/>
    </source>
</evidence>
<feature type="repeat" description="WD" evidence="3">
    <location>
        <begin position="504"/>
        <end position="538"/>
    </location>
</feature>
<dbReference type="InterPro" id="IPR019775">
    <property type="entry name" value="WD40_repeat_CS"/>
</dbReference>
<dbReference type="SUPFAM" id="SSF48452">
    <property type="entry name" value="TPR-like"/>
    <property type="match status" value="1"/>
</dbReference>
<feature type="repeat" description="TPR" evidence="4">
    <location>
        <begin position="227"/>
        <end position="260"/>
    </location>
</feature>
<dbReference type="PRINTS" id="PR00320">
    <property type="entry name" value="GPROTEINBRPT"/>
</dbReference>